<comment type="caution">
    <text evidence="2">The sequence shown here is derived from an EMBL/GenBank/DDBJ whole genome shotgun (WGS) entry which is preliminary data.</text>
</comment>
<reference evidence="2" key="1">
    <citation type="journal article" date="2021" name="Nat. Commun.">
        <title>Genetic determinants of endophytism in the Arabidopsis root mycobiome.</title>
        <authorList>
            <person name="Mesny F."/>
            <person name="Miyauchi S."/>
            <person name="Thiergart T."/>
            <person name="Pickel B."/>
            <person name="Atanasova L."/>
            <person name="Karlsson M."/>
            <person name="Huettel B."/>
            <person name="Barry K.W."/>
            <person name="Haridas S."/>
            <person name="Chen C."/>
            <person name="Bauer D."/>
            <person name="Andreopoulos W."/>
            <person name="Pangilinan J."/>
            <person name="LaButti K."/>
            <person name="Riley R."/>
            <person name="Lipzen A."/>
            <person name="Clum A."/>
            <person name="Drula E."/>
            <person name="Henrissat B."/>
            <person name="Kohler A."/>
            <person name="Grigoriev I.V."/>
            <person name="Martin F.M."/>
            <person name="Hacquard S."/>
        </authorList>
    </citation>
    <scope>NUCLEOTIDE SEQUENCE</scope>
    <source>
        <strain evidence="2">MPI-SDFR-AT-0073</strain>
    </source>
</reference>
<dbReference type="InterPro" id="IPR036291">
    <property type="entry name" value="NAD(P)-bd_dom_sf"/>
</dbReference>
<keyword evidence="3" id="KW-1185">Reference proteome</keyword>
<dbReference type="AlphaFoldDB" id="A0A9P8RE93"/>
<evidence type="ECO:0000313" key="2">
    <source>
        <dbReference type="EMBL" id="KAH6638665.1"/>
    </source>
</evidence>
<dbReference type="Pfam" id="PF13460">
    <property type="entry name" value="NAD_binding_10"/>
    <property type="match status" value="1"/>
</dbReference>
<dbReference type="RefSeq" id="XP_045950937.1">
    <property type="nucleotide sequence ID" value="XM_046098968.1"/>
</dbReference>
<dbReference type="Gene3D" id="3.40.50.720">
    <property type="entry name" value="NAD(P)-binding Rossmann-like Domain"/>
    <property type="match status" value="1"/>
</dbReference>
<feature type="non-terminal residue" evidence="2">
    <location>
        <position position="332"/>
    </location>
</feature>
<dbReference type="EMBL" id="JAGPXC010000015">
    <property type="protein sequence ID" value="KAH6638665.1"/>
    <property type="molecule type" value="Genomic_DNA"/>
</dbReference>
<gene>
    <name evidence="2" type="ORF">BKA67DRAFT_528643</name>
</gene>
<dbReference type="GeneID" id="70127860"/>
<name>A0A9P8RE93_9PEZI</name>
<dbReference type="SUPFAM" id="SSF51735">
    <property type="entry name" value="NAD(P)-binding Rossmann-fold domains"/>
    <property type="match status" value="1"/>
</dbReference>
<dbReference type="Proteomes" id="UP000758603">
    <property type="component" value="Unassembled WGS sequence"/>
</dbReference>
<feature type="domain" description="NAD(P)-binding" evidence="1">
    <location>
        <begin position="1"/>
        <end position="78"/>
    </location>
</feature>
<dbReference type="OrthoDB" id="2130169at2759"/>
<accession>A0A9P8RE93</accession>
<sequence>GATGHIGGAIVNAIWAQLPEVEVAALVRDQDKAARLEKAYPRIRAIVGDIRNVNLIESESKAAGIVISMSYKAPVQSPAAIEAALRGLALRPRKGFYIQTSGAFLVGEDAGGERGTDMLWNDVQHIERIITMSPDRYHQRTDQLVRHESTDVNVAIVSPTVVYGLSKSTQNQIPITIRDIVATAKRLSAGFTIAQGRNILGYVHVNDLADIYVKLVADAERGSASDARLWGPHSYYFANGEELTFAEYMEALVETLKERGVISTDVIKEIGAESNVSDWKIVNATAVVHGYGMTVRCQSERAQTLLGWKPREKSVKETLPEVVDLILSRELW</sequence>
<dbReference type="GO" id="GO:0004029">
    <property type="term" value="F:aldehyde dehydrogenase (NAD+) activity"/>
    <property type="evidence" value="ECO:0007669"/>
    <property type="project" value="TreeGrafter"/>
</dbReference>
<evidence type="ECO:0000259" key="1">
    <source>
        <dbReference type="Pfam" id="PF13460"/>
    </source>
</evidence>
<dbReference type="PANTHER" id="PTHR48079">
    <property type="entry name" value="PROTEIN YEEZ"/>
    <property type="match status" value="1"/>
</dbReference>
<evidence type="ECO:0000313" key="3">
    <source>
        <dbReference type="Proteomes" id="UP000758603"/>
    </source>
</evidence>
<dbReference type="InterPro" id="IPR051783">
    <property type="entry name" value="NAD(P)-dependent_oxidoreduct"/>
</dbReference>
<organism evidence="2 3">
    <name type="scientific">Truncatella angustata</name>
    <dbReference type="NCBI Taxonomy" id="152316"/>
    <lineage>
        <taxon>Eukaryota</taxon>
        <taxon>Fungi</taxon>
        <taxon>Dikarya</taxon>
        <taxon>Ascomycota</taxon>
        <taxon>Pezizomycotina</taxon>
        <taxon>Sordariomycetes</taxon>
        <taxon>Xylariomycetidae</taxon>
        <taxon>Amphisphaeriales</taxon>
        <taxon>Sporocadaceae</taxon>
        <taxon>Truncatella</taxon>
    </lineage>
</organism>
<dbReference type="InterPro" id="IPR016040">
    <property type="entry name" value="NAD(P)-bd_dom"/>
</dbReference>
<dbReference type="PANTHER" id="PTHR48079:SF6">
    <property type="entry name" value="NAD(P)-BINDING DOMAIN-CONTAINING PROTEIN-RELATED"/>
    <property type="match status" value="1"/>
</dbReference>
<protein>
    <recommendedName>
        <fullName evidence="1">NAD(P)-binding domain-containing protein</fullName>
    </recommendedName>
</protein>
<dbReference type="GO" id="GO:0005737">
    <property type="term" value="C:cytoplasm"/>
    <property type="evidence" value="ECO:0007669"/>
    <property type="project" value="TreeGrafter"/>
</dbReference>
<proteinExistence type="predicted"/>